<proteinExistence type="predicted"/>
<dbReference type="EMBL" id="BK015034">
    <property type="protein sequence ID" value="DAD88073.1"/>
    <property type="molecule type" value="Genomic_DNA"/>
</dbReference>
<reference evidence="1" key="1">
    <citation type="journal article" date="2021" name="Proc. Natl. Acad. Sci. U.S.A.">
        <title>A Catalog of Tens of Thousands of Viruses from Human Metagenomes Reveals Hidden Associations with Chronic Diseases.</title>
        <authorList>
            <person name="Tisza M.J."/>
            <person name="Buck C.B."/>
        </authorList>
    </citation>
    <scope>NUCLEOTIDE SEQUENCE</scope>
    <source>
        <strain evidence="1">CtdYc1</strain>
    </source>
</reference>
<name>A0A8S5N0E6_9CAUD</name>
<protein>
    <submittedName>
        <fullName evidence="1">Tegument protein</fullName>
    </submittedName>
</protein>
<sequence length="32" mass="3677">MAQAMSMFQCCKGICRHLSIFFRKKQAVGLEL</sequence>
<organism evidence="1">
    <name type="scientific">Siphoviridae sp. ctdYc1</name>
    <dbReference type="NCBI Taxonomy" id="2826399"/>
    <lineage>
        <taxon>Viruses</taxon>
        <taxon>Duplodnaviria</taxon>
        <taxon>Heunggongvirae</taxon>
        <taxon>Uroviricota</taxon>
        <taxon>Caudoviricetes</taxon>
    </lineage>
</organism>
<accession>A0A8S5N0E6</accession>
<evidence type="ECO:0000313" key="1">
    <source>
        <dbReference type="EMBL" id="DAD88073.1"/>
    </source>
</evidence>